<evidence type="ECO:0000256" key="1">
    <source>
        <dbReference type="ARBA" id="ARBA00001947"/>
    </source>
</evidence>
<dbReference type="CDD" id="cd12797">
    <property type="entry name" value="M23_peptidase"/>
    <property type="match status" value="1"/>
</dbReference>
<name>A0A916TNN0_9HYPH</name>
<dbReference type="PANTHER" id="PTHR21666">
    <property type="entry name" value="PEPTIDASE-RELATED"/>
    <property type="match status" value="1"/>
</dbReference>
<dbReference type="OrthoDB" id="9805070at2"/>
<dbReference type="GO" id="GO:0046872">
    <property type="term" value="F:metal ion binding"/>
    <property type="evidence" value="ECO:0007669"/>
    <property type="project" value="UniProtKB-KW"/>
</dbReference>
<dbReference type="InterPro" id="IPR016047">
    <property type="entry name" value="M23ase_b-sheet_dom"/>
</dbReference>
<feature type="domain" description="M23ase beta-sheet core" evidence="7">
    <location>
        <begin position="492"/>
        <end position="589"/>
    </location>
</feature>
<dbReference type="SUPFAM" id="SSF51261">
    <property type="entry name" value="Duplicated hybrid motif"/>
    <property type="match status" value="1"/>
</dbReference>
<dbReference type="GO" id="GO:0006508">
    <property type="term" value="P:proteolysis"/>
    <property type="evidence" value="ECO:0007669"/>
    <property type="project" value="UniProtKB-KW"/>
</dbReference>
<dbReference type="Pfam" id="PF01551">
    <property type="entry name" value="Peptidase_M23"/>
    <property type="match status" value="1"/>
</dbReference>
<dbReference type="AlphaFoldDB" id="A0A916TNN0"/>
<sequence length="632" mass="69279">MHGDQHVLKDRRQVSIRWLTGTVLTGVTSVALMGGALTAALDGHYSLAAALAPTGLNGLEEDTELVAKGDRITKSATAFSNKQIIDVNVVAREGERDHIRVRPYALVSSTLATRTDPELAAAIPAFNPLNMFSDVQITPLATPNTPLLSESIYGAKVEGEVSISLTSFPLDALPARGGSALSEPEIEYEVRQSARFLMGTAVDAAARAVVDPGRFDFNLARQPDLARYAVRITPENVSFVSKRDDEARFVGMDEKIIPITEEADFQDVLQDHDATPEEAELIYNAFATAFGFENLIAGQRLRIGYAPSPDETGRMRPERISLYSDTDHQATVARSDTGAFVKAKAPATFLADAFAEADRISYGGPTPAIYDSLYQTGLEQALSQPVIDELIRIYSFDVDFNSRVQPGDALELFFAADETVNSETPEILFTRLTTGSSERLFYRFRTPDDGIVDYYDENGQSAKKFLMRKPLSSGRFRSGFGMRVHPIHKYRKMHTGVDWSAPRGTPIMAAGNGTIVKAGWSSGYGRRIELRHANGYTTTYSHLTGFAEGIREGGQVSQGQIIGYVGSTGLSTGPHLHYEVKVNGRFVDPMRIRLPRGRVLDGDMLAAFQQERQRIDTLIDRARVPSRVASAQ</sequence>
<accession>A0A916TNN0</accession>
<dbReference type="PANTHER" id="PTHR21666:SF288">
    <property type="entry name" value="CELL DIVISION PROTEIN YTFB"/>
    <property type="match status" value="1"/>
</dbReference>
<comment type="caution">
    <text evidence="8">The sequence shown here is derived from an EMBL/GenBank/DDBJ whole genome shotgun (WGS) entry which is preliminary data.</text>
</comment>
<dbReference type="InterPro" id="IPR050570">
    <property type="entry name" value="Cell_wall_metabolism_enzyme"/>
</dbReference>
<gene>
    <name evidence="8" type="ORF">GCM10011316_36670</name>
</gene>
<keyword evidence="4" id="KW-0378">Hydrolase</keyword>
<dbReference type="EMBL" id="BMFA01000015">
    <property type="protein sequence ID" value="GGB61362.1"/>
    <property type="molecule type" value="Genomic_DNA"/>
</dbReference>
<evidence type="ECO:0000256" key="5">
    <source>
        <dbReference type="ARBA" id="ARBA00022833"/>
    </source>
</evidence>
<dbReference type="Gene3D" id="2.70.70.10">
    <property type="entry name" value="Glucose Permease (Domain IIA)"/>
    <property type="match status" value="1"/>
</dbReference>
<evidence type="ECO:0000256" key="6">
    <source>
        <dbReference type="ARBA" id="ARBA00023049"/>
    </source>
</evidence>
<evidence type="ECO:0000259" key="7">
    <source>
        <dbReference type="Pfam" id="PF01551"/>
    </source>
</evidence>
<evidence type="ECO:0000313" key="8">
    <source>
        <dbReference type="EMBL" id="GGB61362.1"/>
    </source>
</evidence>
<keyword evidence="2" id="KW-0645">Protease</keyword>
<evidence type="ECO:0000313" key="9">
    <source>
        <dbReference type="Proteomes" id="UP000605148"/>
    </source>
</evidence>
<reference evidence="8" key="2">
    <citation type="submission" date="2020-09" db="EMBL/GenBank/DDBJ databases">
        <authorList>
            <person name="Sun Q."/>
            <person name="Zhou Y."/>
        </authorList>
    </citation>
    <scope>NUCLEOTIDE SEQUENCE</scope>
    <source>
        <strain evidence="8">CGMCC 1.12426</strain>
    </source>
</reference>
<organism evidence="8 9">
    <name type="scientific">Roseibium aquae</name>
    <dbReference type="NCBI Taxonomy" id="1323746"/>
    <lineage>
        <taxon>Bacteria</taxon>
        <taxon>Pseudomonadati</taxon>
        <taxon>Pseudomonadota</taxon>
        <taxon>Alphaproteobacteria</taxon>
        <taxon>Hyphomicrobiales</taxon>
        <taxon>Stappiaceae</taxon>
        <taxon>Roseibium</taxon>
    </lineage>
</organism>
<reference evidence="8" key="1">
    <citation type="journal article" date="2014" name="Int. J. Syst. Evol. Microbiol.">
        <title>Complete genome sequence of Corynebacterium casei LMG S-19264T (=DSM 44701T), isolated from a smear-ripened cheese.</title>
        <authorList>
            <consortium name="US DOE Joint Genome Institute (JGI-PGF)"/>
            <person name="Walter F."/>
            <person name="Albersmeier A."/>
            <person name="Kalinowski J."/>
            <person name="Ruckert C."/>
        </authorList>
    </citation>
    <scope>NUCLEOTIDE SEQUENCE</scope>
    <source>
        <strain evidence="8">CGMCC 1.12426</strain>
    </source>
</reference>
<dbReference type="Gene3D" id="3.10.450.350">
    <property type="match status" value="1"/>
</dbReference>
<keyword evidence="9" id="KW-1185">Reference proteome</keyword>
<keyword evidence="5" id="KW-0862">Zinc</keyword>
<protein>
    <submittedName>
        <fullName evidence="8">Peptidase M24</fullName>
    </submittedName>
</protein>
<dbReference type="GO" id="GO:0004222">
    <property type="term" value="F:metalloendopeptidase activity"/>
    <property type="evidence" value="ECO:0007669"/>
    <property type="project" value="TreeGrafter"/>
</dbReference>
<dbReference type="InterPro" id="IPR011055">
    <property type="entry name" value="Dup_hybrid_motif"/>
</dbReference>
<evidence type="ECO:0000256" key="4">
    <source>
        <dbReference type="ARBA" id="ARBA00022801"/>
    </source>
</evidence>
<keyword evidence="6" id="KW-0482">Metalloprotease</keyword>
<dbReference type="Proteomes" id="UP000605148">
    <property type="component" value="Unassembled WGS sequence"/>
</dbReference>
<proteinExistence type="predicted"/>
<keyword evidence="3" id="KW-0479">Metal-binding</keyword>
<comment type="cofactor">
    <cofactor evidence="1">
        <name>Zn(2+)</name>
        <dbReference type="ChEBI" id="CHEBI:29105"/>
    </cofactor>
</comment>
<evidence type="ECO:0000256" key="2">
    <source>
        <dbReference type="ARBA" id="ARBA00022670"/>
    </source>
</evidence>
<evidence type="ECO:0000256" key="3">
    <source>
        <dbReference type="ARBA" id="ARBA00022723"/>
    </source>
</evidence>